<feature type="domain" description="Alpha/beta hydrolase fold-3" evidence="2">
    <location>
        <begin position="79"/>
        <end position="287"/>
    </location>
</feature>
<protein>
    <submittedName>
        <fullName evidence="3">Alpha/beta hydrolase</fullName>
    </submittedName>
</protein>
<dbReference type="EMBL" id="JAPNKE010000002">
    <property type="protein sequence ID" value="MCY1011110.1"/>
    <property type="molecule type" value="Genomic_DNA"/>
</dbReference>
<sequence>MSSRHLVDPQLAPLLNALPSIELSPQALTQIRALMPPASEPLPDLAASERLVPGPEGAPDVRVVVYEPRRRLGLGPAYLHMHGGGYVMGSPHMAAARNQALASALGCVVVSVDYRLAPETSFPGPVEDCYAALKWLHEHAEELGVDRKRIAIGGESAGGGLAAALGLLARDRGEVPVAFQLLVYPMLDDRTCVEVEPNPLVGEFVWTRDNNHFGWKALLGGQPGGEDVSPYAAAGRAADLSRLPPTYIAVGALDLFLAEDVAYAQRLLRAGVPTELHVYPGAFHGFDMVTHAEVAQRFERELRDALRRGLRPS</sequence>
<dbReference type="InterPro" id="IPR029058">
    <property type="entry name" value="AB_hydrolase_fold"/>
</dbReference>
<dbReference type="Proteomes" id="UP001150924">
    <property type="component" value="Unassembled WGS sequence"/>
</dbReference>
<dbReference type="AlphaFoldDB" id="A0A9X3J1G7"/>
<comment type="caution">
    <text evidence="3">The sequence shown here is derived from an EMBL/GenBank/DDBJ whole genome shotgun (WGS) entry which is preliminary data.</text>
</comment>
<accession>A0A9X3J1G7</accession>
<organism evidence="3 4">
    <name type="scientific">Nannocystis pusilla</name>
    <dbReference type="NCBI Taxonomy" id="889268"/>
    <lineage>
        <taxon>Bacteria</taxon>
        <taxon>Pseudomonadati</taxon>
        <taxon>Myxococcota</taxon>
        <taxon>Polyangia</taxon>
        <taxon>Nannocystales</taxon>
        <taxon>Nannocystaceae</taxon>
        <taxon>Nannocystis</taxon>
    </lineage>
</organism>
<gene>
    <name evidence="3" type="ORF">OV079_37220</name>
</gene>
<reference evidence="3" key="1">
    <citation type="submission" date="2022-11" db="EMBL/GenBank/DDBJ databases">
        <title>Minimal conservation of predation-associated metabolite biosynthetic gene clusters underscores biosynthetic potential of Myxococcota including descriptions for ten novel species: Archangium lansinium sp. nov., Myxococcus landrumus sp. nov., Nannocystis bai.</title>
        <authorList>
            <person name="Ahearne A."/>
            <person name="Stevens C."/>
            <person name="Phillips K."/>
        </authorList>
    </citation>
    <scope>NUCLEOTIDE SEQUENCE</scope>
    <source>
        <strain evidence="3">Na p29</strain>
    </source>
</reference>
<dbReference type="PANTHER" id="PTHR48081:SF8">
    <property type="entry name" value="ALPHA_BETA HYDROLASE FOLD-3 DOMAIN-CONTAINING PROTEIN-RELATED"/>
    <property type="match status" value="1"/>
</dbReference>
<dbReference type="GO" id="GO:0016787">
    <property type="term" value="F:hydrolase activity"/>
    <property type="evidence" value="ECO:0007669"/>
    <property type="project" value="UniProtKB-KW"/>
</dbReference>
<keyword evidence="4" id="KW-1185">Reference proteome</keyword>
<evidence type="ECO:0000313" key="4">
    <source>
        <dbReference type="Proteomes" id="UP001150924"/>
    </source>
</evidence>
<dbReference type="SUPFAM" id="SSF53474">
    <property type="entry name" value="alpha/beta-Hydrolases"/>
    <property type="match status" value="1"/>
</dbReference>
<evidence type="ECO:0000256" key="1">
    <source>
        <dbReference type="ARBA" id="ARBA00022801"/>
    </source>
</evidence>
<name>A0A9X3J1G7_9BACT</name>
<evidence type="ECO:0000259" key="2">
    <source>
        <dbReference type="Pfam" id="PF07859"/>
    </source>
</evidence>
<dbReference type="InterPro" id="IPR050300">
    <property type="entry name" value="GDXG_lipolytic_enzyme"/>
</dbReference>
<keyword evidence="1 3" id="KW-0378">Hydrolase</keyword>
<dbReference type="RefSeq" id="WP_267774346.1">
    <property type="nucleotide sequence ID" value="NZ_JAPNKE010000002.1"/>
</dbReference>
<dbReference type="Gene3D" id="3.40.50.1820">
    <property type="entry name" value="alpha/beta hydrolase"/>
    <property type="match status" value="1"/>
</dbReference>
<dbReference type="Pfam" id="PF07859">
    <property type="entry name" value="Abhydrolase_3"/>
    <property type="match status" value="1"/>
</dbReference>
<dbReference type="PANTHER" id="PTHR48081">
    <property type="entry name" value="AB HYDROLASE SUPERFAMILY PROTEIN C4A8.06C"/>
    <property type="match status" value="1"/>
</dbReference>
<proteinExistence type="predicted"/>
<dbReference type="InterPro" id="IPR013094">
    <property type="entry name" value="AB_hydrolase_3"/>
</dbReference>
<evidence type="ECO:0000313" key="3">
    <source>
        <dbReference type="EMBL" id="MCY1011110.1"/>
    </source>
</evidence>